<dbReference type="InterPro" id="IPR040921">
    <property type="entry name" value="Peptidase_S66C"/>
</dbReference>
<dbReference type="PIRSF" id="PIRSF028757">
    <property type="entry name" value="LD-carboxypeptidase"/>
    <property type="match status" value="1"/>
</dbReference>
<keyword evidence="4" id="KW-0378">Hydrolase</keyword>
<keyword evidence="5" id="KW-0720">Serine protease</keyword>
<dbReference type="InterPro" id="IPR040449">
    <property type="entry name" value="Peptidase_S66_N"/>
</dbReference>
<evidence type="ECO:0000256" key="4">
    <source>
        <dbReference type="ARBA" id="ARBA00022801"/>
    </source>
</evidence>
<evidence type="ECO:0000256" key="2">
    <source>
        <dbReference type="ARBA" id="ARBA00022645"/>
    </source>
</evidence>
<dbReference type="SUPFAM" id="SSF141986">
    <property type="entry name" value="LD-carboxypeptidase A C-terminal domain-like"/>
    <property type="match status" value="1"/>
</dbReference>
<dbReference type="EMBL" id="CP107006">
    <property type="protein sequence ID" value="UYQ92011.1"/>
    <property type="molecule type" value="Genomic_DNA"/>
</dbReference>
<proteinExistence type="inferred from homology"/>
<dbReference type="InterPro" id="IPR003507">
    <property type="entry name" value="S66_fam"/>
</dbReference>
<dbReference type="PANTHER" id="PTHR30237">
    <property type="entry name" value="MURAMOYLTETRAPEPTIDE CARBOXYPEPTIDASE"/>
    <property type="match status" value="1"/>
</dbReference>
<dbReference type="RefSeq" id="WP_264280348.1">
    <property type="nucleotide sequence ID" value="NZ_CP107006.1"/>
</dbReference>
<dbReference type="Gene3D" id="3.50.30.60">
    <property type="entry name" value="LD-carboxypeptidase A C-terminal domain-like"/>
    <property type="match status" value="1"/>
</dbReference>
<feature type="domain" description="LD-carboxypeptidase N-terminal" evidence="6">
    <location>
        <begin position="14"/>
        <end position="129"/>
    </location>
</feature>
<keyword evidence="3" id="KW-0645">Protease</keyword>
<dbReference type="InterPro" id="IPR029062">
    <property type="entry name" value="Class_I_gatase-like"/>
</dbReference>
<dbReference type="InterPro" id="IPR027461">
    <property type="entry name" value="Carboxypeptidase_A_C_sf"/>
</dbReference>
<dbReference type="Pfam" id="PF17676">
    <property type="entry name" value="Peptidase_S66C"/>
    <property type="match status" value="1"/>
</dbReference>
<protein>
    <submittedName>
        <fullName evidence="8">LD-carboxypeptidase</fullName>
    </submittedName>
</protein>
<gene>
    <name evidence="8" type="ORF">MKQ68_18150</name>
</gene>
<evidence type="ECO:0000256" key="5">
    <source>
        <dbReference type="ARBA" id="ARBA00022825"/>
    </source>
</evidence>
<dbReference type="SUPFAM" id="SSF52317">
    <property type="entry name" value="Class I glutamine amidotransferase-like"/>
    <property type="match status" value="1"/>
</dbReference>
<evidence type="ECO:0000259" key="6">
    <source>
        <dbReference type="Pfam" id="PF02016"/>
    </source>
</evidence>
<keyword evidence="2" id="KW-0121">Carboxypeptidase</keyword>
<keyword evidence="9" id="KW-1185">Reference proteome</keyword>
<feature type="domain" description="LD-carboxypeptidase C-terminal" evidence="7">
    <location>
        <begin position="174"/>
        <end position="290"/>
    </location>
</feature>
<sequence>MIKIPPYLKKGDLIGITCSSSKMELYQAEYAASVLESWGYRVHLGITVGTSFHNFSAPDELRLEELQDMMDDPEIKAILFGRGGYGMICIIDRLDFTRFRKHPKWLIGYSDVTVLHSHVHQKLGIATMHSMMSSGITIATREDQYVQSLRLALAGKSYKYSFGPHPMDRTGTATGELVGGNLTLLAAVSGSASQVDTKGKILVLEDIGEYRYSVDRMMYNLKRAGWLDKLAGLVVGSFTEARETETPFGQSEYEIINNLVSEYDYPVCYGFPVGHQEQNYALKLGLKHELKVSGKQCSLKQLK</sequence>
<dbReference type="PANTHER" id="PTHR30237:SF2">
    <property type="entry name" value="MUREIN TETRAPEPTIDE CARBOXYPEPTIDASE"/>
    <property type="match status" value="1"/>
</dbReference>
<evidence type="ECO:0000256" key="3">
    <source>
        <dbReference type="ARBA" id="ARBA00022670"/>
    </source>
</evidence>
<organism evidence="8 9">
    <name type="scientific">Chitinophaga horti</name>
    <dbReference type="NCBI Taxonomy" id="2920382"/>
    <lineage>
        <taxon>Bacteria</taxon>
        <taxon>Pseudomonadati</taxon>
        <taxon>Bacteroidota</taxon>
        <taxon>Chitinophagia</taxon>
        <taxon>Chitinophagales</taxon>
        <taxon>Chitinophagaceae</taxon>
        <taxon>Chitinophaga</taxon>
    </lineage>
</organism>
<evidence type="ECO:0000259" key="7">
    <source>
        <dbReference type="Pfam" id="PF17676"/>
    </source>
</evidence>
<evidence type="ECO:0000313" key="8">
    <source>
        <dbReference type="EMBL" id="UYQ92011.1"/>
    </source>
</evidence>
<accession>A0ABY6IXT0</accession>
<dbReference type="InterPro" id="IPR027478">
    <property type="entry name" value="LdcA_N"/>
</dbReference>
<comment type="similarity">
    <text evidence="1">Belongs to the peptidase S66 family.</text>
</comment>
<reference evidence="8" key="1">
    <citation type="submission" date="2022-10" db="EMBL/GenBank/DDBJ databases">
        <title>Chitinophaga sp. nov., isolated from soil.</title>
        <authorList>
            <person name="Jeon C.O."/>
        </authorList>
    </citation>
    <scope>NUCLEOTIDE SEQUENCE</scope>
    <source>
        <strain evidence="8">R8</strain>
    </source>
</reference>
<evidence type="ECO:0000313" key="9">
    <source>
        <dbReference type="Proteomes" id="UP001162741"/>
    </source>
</evidence>
<dbReference type="Proteomes" id="UP001162741">
    <property type="component" value="Chromosome"/>
</dbReference>
<evidence type="ECO:0000256" key="1">
    <source>
        <dbReference type="ARBA" id="ARBA00010233"/>
    </source>
</evidence>
<dbReference type="CDD" id="cd07025">
    <property type="entry name" value="Peptidase_S66"/>
    <property type="match status" value="1"/>
</dbReference>
<name>A0ABY6IXT0_9BACT</name>
<dbReference type="Pfam" id="PF02016">
    <property type="entry name" value="Peptidase_S66"/>
    <property type="match status" value="1"/>
</dbReference>
<dbReference type="Gene3D" id="3.40.50.10740">
    <property type="entry name" value="Class I glutamine amidotransferase-like"/>
    <property type="match status" value="1"/>
</dbReference>